<dbReference type="KEGG" id="spai:FPZ24_12995"/>
<evidence type="ECO:0000256" key="4">
    <source>
        <dbReference type="ARBA" id="ARBA00022692"/>
    </source>
</evidence>
<dbReference type="AlphaFoldDB" id="A0A5B8LK44"/>
<dbReference type="Pfam" id="PF03994">
    <property type="entry name" value="DUF350"/>
    <property type="match status" value="1"/>
</dbReference>
<evidence type="ECO:0000313" key="9">
    <source>
        <dbReference type="Proteomes" id="UP000315673"/>
    </source>
</evidence>
<evidence type="ECO:0000256" key="5">
    <source>
        <dbReference type="ARBA" id="ARBA00022989"/>
    </source>
</evidence>
<accession>A0A5B8LK44</accession>
<dbReference type="InterPro" id="IPR007140">
    <property type="entry name" value="DUF350"/>
</dbReference>
<comment type="similarity">
    <text evidence="2">Belongs to the UPF0719 family.</text>
</comment>
<feature type="transmembrane region" description="Helical" evidence="7">
    <location>
        <begin position="6"/>
        <end position="28"/>
    </location>
</feature>
<name>A0A5B8LK44_9SPHN</name>
<keyword evidence="6 7" id="KW-0472">Membrane</keyword>
<evidence type="ECO:0000313" key="8">
    <source>
        <dbReference type="EMBL" id="QDZ08279.1"/>
    </source>
</evidence>
<evidence type="ECO:0000256" key="3">
    <source>
        <dbReference type="ARBA" id="ARBA00022475"/>
    </source>
</evidence>
<reference evidence="8 9" key="1">
    <citation type="submission" date="2019-07" db="EMBL/GenBank/DDBJ databases">
        <title>Full genome sequence of Sphingomonas sp. 4R-6-7(HKS19).</title>
        <authorList>
            <person name="Im W.-T."/>
        </authorList>
    </citation>
    <scope>NUCLEOTIDE SEQUENCE [LARGE SCALE GENOMIC DNA]</scope>
    <source>
        <strain evidence="8 9">HKS19</strain>
    </source>
</reference>
<evidence type="ECO:0000256" key="2">
    <source>
        <dbReference type="ARBA" id="ARBA00005779"/>
    </source>
</evidence>
<organism evidence="8 9">
    <name type="scientific">Sphingomonas panacisoli</name>
    <dbReference type="NCBI Taxonomy" id="1813879"/>
    <lineage>
        <taxon>Bacteria</taxon>
        <taxon>Pseudomonadati</taxon>
        <taxon>Pseudomonadota</taxon>
        <taxon>Alphaproteobacteria</taxon>
        <taxon>Sphingomonadales</taxon>
        <taxon>Sphingomonadaceae</taxon>
        <taxon>Sphingomonas</taxon>
    </lineage>
</organism>
<keyword evidence="4 7" id="KW-0812">Transmembrane</keyword>
<dbReference type="RefSeq" id="WP_146572643.1">
    <property type="nucleotide sequence ID" value="NZ_CP042306.1"/>
</dbReference>
<feature type="transmembrane region" description="Helical" evidence="7">
    <location>
        <begin position="48"/>
        <end position="67"/>
    </location>
</feature>
<comment type="subcellular location">
    <subcellularLocation>
        <location evidence="1">Cell membrane</location>
        <topology evidence="1">Multi-pass membrane protein</topology>
    </subcellularLocation>
</comment>
<gene>
    <name evidence="8" type="ORF">FPZ24_12995</name>
</gene>
<keyword evidence="5 7" id="KW-1133">Transmembrane helix</keyword>
<protein>
    <submittedName>
        <fullName evidence="8">DUF350 domain-containing protein</fullName>
    </submittedName>
</protein>
<dbReference type="Proteomes" id="UP000315673">
    <property type="component" value="Chromosome"/>
</dbReference>
<evidence type="ECO:0000256" key="6">
    <source>
        <dbReference type="ARBA" id="ARBA00023136"/>
    </source>
</evidence>
<dbReference type="EMBL" id="CP042306">
    <property type="protein sequence ID" value="QDZ08279.1"/>
    <property type="molecule type" value="Genomic_DNA"/>
</dbReference>
<evidence type="ECO:0000256" key="1">
    <source>
        <dbReference type="ARBA" id="ARBA00004651"/>
    </source>
</evidence>
<keyword evidence="9" id="KW-1185">Reference proteome</keyword>
<keyword evidence="3" id="KW-1003">Cell membrane</keyword>
<proteinExistence type="inferred from homology"/>
<sequence>MISIPILVTTLLYTFIGLIILLGGFWLWDKITPVDMWGEICREKNVALAIFCGAIAISMALIIASAIHG</sequence>
<dbReference type="GO" id="GO:0005886">
    <property type="term" value="C:plasma membrane"/>
    <property type="evidence" value="ECO:0007669"/>
    <property type="project" value="UniProtKB-SubCell"/>
</dbReference>
<evidence type="ECO:0000256" key="7">
    <source>
        <dbReference type="SAM" id="Phobius"/>
    </source>
</evidence>